<comment type="caution">
    <text evidence="2">The sequence shown here is derived from an EMBL/GenBank/DDBJ whole genome shotgun (WGS) entry which is preliminary data.</text>
</comment>
<feature type="domain" description="HTH luxR-type" evidence="1">
    <location>
        <begin position="774"/>
        <end position="838"/>
    </location>
</feature>
<dbReference type="InterPro" id="IPR036388">
    <property type="entry name" value="WH-like_DNA-bd_sf"/>
</dbReference>
<protein>
    <submittedName>
        <fullName evidence="2">LuxR C-terminal-related transcriptional regulator</fullName>
    </submittedName>
</protein>
<dbReference type="InterPro" id="IPR016032">
    <property type="entry name" value="Sig_transdc_resp-reg_C-effctor"/>
</dbReference>
<dbReference type="CDD" id="cd06170">
    <property type="entry name" value="LuxR_C_like"/>
    <property type="match status" value="1"/>
</dbReference>
<dbReference type="Gene3D" id="3.40.50.300">
    <property type="entry name" value="P-loop containing nucleotide triphosphate hydrolases"/>
    <property type="match status" value="1"/>
</dbReference>
<evidence type="ECO:0000313" key="2">
    <source>
        <dbReference type="EMBL" id="MBU3066142.1"/>
    </source>
</evidence>
<reference evidence="2 3" key="1">
    <citation type="submission" date="2021-06" db="EMBL/GenBank/DDBJ databases">
        <title>Actinomycetes sequencing.</title>
        <authorList>
            <person name="Shan Q."/>
        </authorList>
    </citation>
    <scope>NUCLEOTIDE SEQUENCE [LARGE SCALE GENOMIC DNA]</scope>
    <source>
        <strain evidence="2 3">NEAU-G5</strain>
    </source>
</reference>
<dbReference type="Proteomes" id="UP000733379">
    <property type="component" value="Unassembled WGS sequence"/>
</dbReference>
<dbReference type="PROSITE" id="PS50043">
    <property type="entry name" value="HTH_LUXR_2"/>
    <property type="match status" value="1"/>
</dbReference>
<keyword evidence="3" id="KW-1185">Reference proteome</keyword>
<dbReference type="SMART" id="SM00421">
    <property type="entry name" value="HTH_LUXR"/>
    <property type="match status" value="1"/>
</dbReference>
<proteinExistence type="predicted"/>
<dbReference type="PANTHER" id="PTHR47691:SF3">
    <property type="entry name" value="HTH-TYPE TRANSCRIPTIONAL REGULATOR RV0890C-RELATED"/>
    <property type="match status" value="1"/>
</dbReference>
<dbReference type="InterPro" id="IPR049945">
    <property type="entry name" value="AAA_22"/>
</dbReference>
<dbReference type="Gene3D" id="1.10.10.10">
    <property type="entry name" value="Winged helix-like DNA-binding domain superfamily/Winged helix DNA-binding domain"/>
    <property type="match status" value="1"/>
</dbReference>
<dbReference type="SUPFAM" id="SSF46894">
    <property type="entry name" value="C-terminal effector domain of the bipartite response regulators"/>
    <property type="match status" value="1"/>
</dbReference>
<dbReference type="EMBL" id="JAHKNI010000013">
    <property type="protein sequence ID" value="MBU3066142.1"/>
    <property type="molecule type" value="Genomic_DNA"/>
</dbReference>
<dbReference type="InterPro" id="IPR027417">
    <property type="entry name" value="P-loop_NTPase"/>
</dbReference>
<dbReference type="PANTHER" id="PTHR47691">
    <property type="entry name" value="REGULATOR-RELATED"/>
    <property type="match status" value="1"/>
</dbReference>
<dbReference type="Pfam" id="PF13401">
    <property type="entry name" value="AAA_22"/>
    <property type="match status" value="1"/>
</dbReference>
<sequence length="838" mass="91910">MLPRPRDEFETAVSADDFIGRGPESDALVALLLRNTRLVTLIGPGGIGKTRLATEATERLRNAHDTPVYWVRLAHLTAHSDADIVAEEIVRSVVTTDCSGGPGWHALIVTLARTSGGGLRRRPLLVLDNCEHLLLGVGRIITRLLDTIPELRILATSREAIEWVDEHRFDVPPLPADQSLELFRLRAELTGHPVVSAEQLALAARICRQMNHHPLYIRLAAGRLVRQPLALIARQLDADSGSDRRLDWIPGPALGAEHRHRSINDVIGWSYRLCGEKEKLLFDRMAVFATGYDTTPDNAVAFDVGADLEAIRAVCADPIPLGGPQESGPGADRIRLTADELEVVLERLADQSLVTRHIAATTVAYSLTENLRVYAQQRLHERDETTACAERHRNHYRDRVLHAAATYFGPAERDLLAWATAAWNNIVIAIERSLAPGGDAVSGLELCAGLLILRLPFFRGAFREMRLWTERALEATTAADPRAAELRVTARALLVWILLCQGETRDAARLLDECVRECVPEPAGDWREADLELPAAVDFARGVELFVIRKDPAAIAVLERARAKFDRLGNVSGAIPSAQFAALAAALLGPPEQARELARQYLERTAAVGVSWTRHWAELTWSIVLTRLDRVDEALDLQCAVLENVVATREQWAALWALHFRAWALARMIAASRATAQAAGPRSLTAAAEIALIAGGTRTLRAVLGVDLTRLGAFCDIAEEAIEVARDVLGADAFEATERYGAALQPEAQEVHRLALGAATIDTARVLTRERRTGGREWYDLTGAEREIARLVAAGCTNSVIAARRGTSRRTVDAQMSAILQKLRITSRTRIADFIPGE</sequence>
<name>A0ABS6B780_9NOCA</name>
<dbReference type="InterPro" id="IPR000792">
    <property type="entry name" value="Tscrpt_reg_LuxR_C"/>
</dbReference>
<accession>A0ABS6B780</accession>
<gene>
    <name evidence="2" type="ORF">KO481_32075</name>
</gene>
<evidence type="ECO:0000313" key="3">
    <source>
        <dbReference type="Proteomes" id="UP000733379"/>
    </source>
</evidence>
<dbReference type="Pfam" id="PF00196">
    <property type="entry name" value="GerE"/>
    <property type="match status" value="1"/>
</dbReference>
<dbReference type="RefSeq" id="WP_215922219.1">
    <property type="nucleotide sequence ID" value="NZ_JAHKNI010000013.1"/>
</dbReference>
<organism evidence="2 3">
    <name type="scientific">Nocardia albiluteola</name>
    <dbReference type="NCBI Taxonomy" id="2842303"/>
    <lineage>
        <taxon>Bacteria</taxon>
        <taxon>Bacillati</taxon>
        <taxon>Actinomycetota</taxon>
        <taxon>Actinomycetes</taxon>
        <taxon>Mycobacteriales</taxon>
        <taxon>Nocardiaceae</taxon>
        <taxon>Nocardia</taxon>
    </lineage>
</organism>
<evidence type="ECO:0000259" key="1">
    <source>
        <dbReference type="PROSITE" id="PS50043"/>
    </source>
</evidence>
<dbReference type="PRINTS" id="PR00038">
    <property type="entry name" value="HTHLUXR"/>
</dbReference>
<dbReference type="SUPFAM" id="SSF52540">
    <property type="entry name" value="P-loop containing nucleoside triphosphate hydrolases"/>
    <property type="match status" value="1"/>
</dbReference>